<dbReference type="InterPro" id="IPR052069">
    <property type="entry name" value="Ca-reg_mRNA-binding_domain"/>
</dbReference>
<feature type="compositionally biased region" description="Low complexity" evidence="2">
    <location>
        <begin position="192"/>
        <end position="202"/>
    </location>
</feature>
<keyword evidence="1" id="KW-0597">Phosphoprotein</keyword>
<keyword evidence="3" id="KW-0472">Membrane</keyword>
<dbReference type="InterPro" id="IPR010718">
    <property type="entry name" value="DUF1294"/>
</dbReference>
<evidence type="ECO:0000313" key="5">
    <source>
        <dbReference type="EMBL" id="QEY26825.1"/>
    </source>
</evidence>
<dbReference type="GO" id="GO:0043488">
    <property type="term" value="P:regulation of mRNA stability"/>
    <property type="evidence" value="ECO:0007669"/>
    <property type="project" value="TreeGrafter"/>
</dbReference>
<evidence type="ECO:0000256" key="3">
    <source>
        <dbReference type="SAM" id="Phobius"/>
    </source>
</evidence>
<feature type="transmembrane region" description="Helical" evidence="3">
    <location>
        <begin position="400"/>
        <end position="420"/>
    </location>
</feature>
<dbReference type="RefSeq" id="WP_151052463.1">
    <property type="nucleotide sequence ID" value="NZ_CP031700.1"/>
</dbReference>
<keyword evidence="3" id="KW-1133">Transmembrane helix</keyword>
<feature type="region of interest" description="Disordered" evidence="2">
    <location>
        <begin position="179"/>
        <end position="209"/>
    </location>
</feature>
<dbReference type="AlphaFoldDB" id="A0A5J6PW81"/>
<keyword evidence="3" id="KW-0812">Transmembrane</keyword>
<name>A0A5J6PW81_9NEIS</name>
<evidence type="ECO:0000313" key="6">
    <source>
        <dbReference type="Proteomes" id="UP000325713"/>
    </source>
</evidence>
<dbReference type="GO" id="GO:0003730">
    <property type="term" value="F:mRNA 3'-UTR binding"/>
    <property type="evidence" value="ECO:0007669"/>
    <property type="project" value="TreeGrafter"/>
</dbReference>
<proteinExistence type="predicted"/>
<dbReference type="Proteomes" id="UP000325713">
    <property type="component" value="Chromosome"/>
</dbReference>
<organism evidence="5 6">
    <name type="scientific">Neisseria zalophi</name>
    <dbReference type="NCBI Taxonomy" id="640030"/>
    <lineage>
        <taxon>Bacteria</taxon>
        <taxon>Pseudomonadati</taxon>
        <taxon>Pseudomonadota</taxon>
        <taxon>Betaproteobacteria</taxon>
        <taxon>Neisseriales</taxon>
        <taxon>Neisseriaceae</taxon>
        <taxon>Neisseria</taxon>
    </lineage>
</organism>
<dbReference type="PANTHER" id="PTHR12962:SF1">
    <property type="entry name" value="COLD SHOCK DOMAIN-CONTAINING PROTEIN CG9705"/>
    <property type="match status" value="1"/>
</dbReference>
<reference evidence="5 6" key="1">
    <citation type="submission" date="2018-08" db="EMBL/GenBank/DDBJ databases">
        <title>Neisseria zalophi ATCC BAA-2455 complete genome.</title>
        <authorList>
            <person name="Veseli I.A."/>
            <person name="Buttler R."/>
            <person name="Mascarenhas dos Santos A.C."/>
            <person name="Pombert J.-F."/>
        </authorList>
    </citation>
    <scope>NUCLEOTIDE SEQUENCE [LARGE SCALE GENOMIC DNA]</scope>
    <source>
        <strain evidence="5 6">ATCC BAA-2455</strain>
    </source>
</reference>
<dbReference type="InterPro" id="IPR011129">
    <property type="entry name" value="CSD"/>
</dbReference>
<dbReference type="EMBL" id="CP031700">
    <property type="protein sequence ID" value="QEY26825.1"/>
    <property type="molecule type" value="Genomic_DNA"/>
</dbReference>
<feature type="domain" description="Cold-shock" evidence="4">
    <location>
        <begin position="220"/>
        <end position="284"/>
    </location>
</feature>
<dbReference type="Pfam" id="PF00313">
    <property type="entry name" value="CSD"/>
    <property type="match status" value="1"/>
</dbReference>
<dbReference type="GO" id="GO:0005829">
    <property type="term" value="C:cytosol"/>
    <property type="evidence" value="ECO:0007669"/>
    <property type="project" value="UniProtKB-ARBA"/>
</dbReference>
<dbReference type="Gene3D" id="2.40.50.140">
    <property type="entry name" value="Nucleic acid-binding proteins"/>
    <property type="match status" value="1"/>
</dbReference>
<feature type="transmembrane region" description="Helical" evidence="3">
    <location>
        <begin position="308"/>
        <end position="336"/>
    </location>
</feature>
<sequence length="430" mass="48268">MNKQIHYGTVTHWFDELQRGSVFSDDHGTQRILLEPSSLNTNYPHPKSGDRISFSLHQDDKNRLCAEDATLLPPLKENERVEITLSDWNYQQNGGYGKHQIQRTTPIFILGQFLNDQTRIPDTGEILEGRLVKHSNGQWLMVEADIIEPPPELPKDIPGPNEIRSLQAELMPPPLLKKTKPTFSKHAATPSEKPATPNTTNTEETEKAGADTLPANKVLCGTIISWNDEKGYGFICTENNQTVFFHISAFHYAAQRPQQEQQVSFYCNRPTGSEPQRAMRVVLLGHEAALFSERPYDYHAFNFNLQKLLSYGIFGLAYLIVVAYFSAKLALLYLAASAIAFGMYRSDKQTAVTQAGKQGYLGRVPEQKLHQIGLIGGWPGALLARGAFNHKTGKTSFIRIFWITVAVNIAITYALLIHYADNPIALFLKN</sequence>
<dbReference type="PANTHER" id="PTHR12962">
    <property type="entry name" value="CALCIUM-REGULATED HEAT STABLE PROTEIN CRHSP-24-RELATED"/>
    <property type="match status" value="1"/>
</dbReference>
<gene>
    <name evidence="5" type="ORF">D0T92_09980</name>
</gene>
<dbReference type="Pfam" id="PF06961">
    <property type="entry name" value="DUF1294"/>
    <property type="match status" value="1"/>
</dbReference>
<dbReference type="SUPFAM" id="SSF50249">
    <property type="entry name" value="Nucleic acid-binding proteins"/>
    <property type="match status" value="1"/>
</dbReference>
<keyword evidence="6" id="KW-1185">Reference proteome</keyword>
<evidence type="ECO:0000256" key="2">
    <source>
        <dbReference type="SAM" id="MobiDB-lite"/>
    </source>
</evidence>
<dbReference type="SMART" id="SM00357">
    <property type="entry name" value="CSP"/>
    <property type="match status" value="1"/>
</dbReference>
<protein>
    <submittedName>
        <fullName evidence="5">DUF1294 domain-containing protein</fullName>
    </submittedName>
</protein>
<evidence type="ECO:0000256" key="1">
    <source>
        <dbReference type="ARBA" id="ARBA00022553"/>
    </source>
</evidence>
<dbReference type="KEGG" id="nzl:D0T92_09980"/>
<accession>A0A5J6PW81</accession>
<dbReference type="InterPro" id="IPR002059">
    <property type="entry name" value="CSP_DNA-bd"/>
</dbReference>
<evidence type="ECO:0000259" key="4">
    <source>
        <dbReference type="SMART" id="SM00357"/>
    </source>
</evidence>
<dbReference type="InterPro" id="IPR012340">
    <property type="entry name" value="NA-bd_OB-fold"/>
</dbReference>
<dbReference type="OrthoDB" id="72963at2"/>